<reference evidence="1" key="1">
    <citation type="submission" date="2018-05" db="EMBL/GenBank/DDBJ databases">
        <authorList>
            <person name="Lanie J.A."/>
            <person name="Ng W.-L."/>
            <person name="Kazmierczak K.M."/>
            <person name="Andrzejewski T.M."/>
            <person name="Davidsen T.M."/>
            <person name="Wayne K.J."/>
            <person name="Tettelin H."/>
            <person name="Glass J.I."/>
            <person name="Rusch D."/>
            <person name="Podicherti R."/>
            <person name="Tsui H.-C.T."/>
            <person name="Winkler M.E."/>
        </authorList>
    </citation>
    <scope>NUCLEOTIDE SEQUENCE</scope>
</reference>
<accession>A0A382I9K4</accession>
<organism evidence="1">
    <name type="scientific">marine metagenome</name>
    <dbReference type="NCBI Taxonomy" id="408172"/>
    <lineage>
        <taxon>unclassified sequences</taxon>
        <taxon>metagenomes</taxon>
        <taxon>ecological metagenomes</taxon>
    </lineage>
</organism>
<dbReference type="AlphaFoldDB" id="A0A382I9K4"/>
<name>A0A382I9K4_9ZZZZ</name>
<protein>
    <submittedName>
        <fullName evidence="1">Uncharacterized protein</fullName>
    </submittedName>
</protein>
<dbReference type="EMBL" id="UINC01065844">
    <property type="protein sequence ID" value="SVB95927.1"/>
    <property type="molecule type" value="Genomic_DNA"/>
</dbReference>
<proteinExistence type="predicted"/>
<sequence length="42" mass="4858">MICYNRIRVDGTVLNREAVCIREGGVWKSLIDDKTGFLVDWD</sequence>
<evidence type="ECO:0000313" key="1">
    <source>
        <dbReference type="EMBL" id="SVB95927.1"/>
    </source>
</evidence>
<gene>
    <name evidence="1" type="ORF">METZ01_LOCUS248781</name>
</gene>